<sequence length="247" mass="26228">MTGDDVLLVEKRPGGVAVVTLNRPTKLNAIDDALHNRLSAVWGELTLDLSVRAVVLTGSGRAFCAGGDSSTFPFGEDPEKVRRVRMSSVRDIVDHMVGFPLPVIAAVNGAAVGLGATLISLCDLTVMSEEAFLSDPHVSVGMVAGDGNAVTWPFLMSLARVKEFLFTGDRIPAPLALELGLVNRVEPAAETLDAAIALAQRLADQPTQAVQQTKRLVNMHLRQAAGLMMDMAVALETESFSNLSAPR</sequence>
<reference evidence="2 3" key="1">
    <citation type="submission" date="2022-08" db="EMBL/GenBank/DDBJ databases">
        <title>novel species in genus Aeromicrobium.</title>
        <authorList>
            <person name="Ye L."/>
        </authorList>
    </citation>
    <scope>NUCLEOTIDE SEQUENCE [LARGE SCALE GENOMIC DNA]</scope>
    <source>
        <strain evidence="3">zg-Y1379</strain>
    </source>
</reference>
<dbReference type="Proteomes" id="UP001316184">
    <property type="component" value="Chromosome"/>
</dbReference>
<dbReference type="SUPFAM" id="SSF52096">
    <property type="entry name" value="ClpP/crotonase"/>
    <property type="match status" value="1"/>
</dbReference>
<dbReference type="CDD" id="cd06558">
    <property type="entry name" value="crotonase-like"/>
    <property type="match status" value="1"/>
</dbReference>
<dbReference type="RefSeq" id="WP_232398295.1">
    <property type="nucleotide sequence ID" value="NZ_CP102173.1"/>
</dbReference>
<dbReference type="InterPro" id="IPR029045">
    <property type="entry name" value="ClpP/crotonase-like_dom_sf"/>
</dbReference>
<evidence type="ECO:0000256" key="1">
    <source>
        <dbReference type="ARBA" id="ARBA00005254"/>
    </source>
</evidence>
<protein>
    <submittedName>
        <fullName evidence="2">Enoyl-CoA hydratase/isomerase family protein</fullName>
    </submittedName>
</protein>
<dbReference type="InterPro" id="IPR001753">
    <property type="entry name" value="Enoyl-CoA_hydra/iso"/>
</dbReference>
<accession>A0ABY5MBW6</accession>
<organism evidence="2 3">
    <name type="scientific">Aeromicrobium wangtongii</name>
    <dbReference type="NCBI Taxonomy" id="2969247"/>
    <lineage>
        <taxon>Bacteria</taxon>
        <taxon>Bacillati</taxon>
        <taxon>Actinomycetota</taxon>
        <taxon>Actinomycetes</taxon>
        <taxon>Propionibacteriales</taxon>
        <taxon>Nocardioidaceae</taxon>
        <taxon>Aeromicrobium</taxon>
    </lineage>
</organism>
<dbReference type="PANTHER" id="PTHR43802:SF1">
    <property type="entry name" value="IP11341P-RELATED"/>
    <property type="match status" value="1"/>
</dbReference>
<dbReference type="Gene3D" id="3.90.226.10">
    <property type="entry name" value="2-enoyl-CoA Hydratase, Chain A, domain 1"/>
    <property type="match status" value="1"/>
</dbReference>
<name>A0ABY5MBW6_9ACTN</name>
<comment type="similarity">
    <text evidence="1">Belongs to the enoyl-CoA hydratase/isomerase family.</text>
</comment>
<gene>
    <name evidence="2" type="ORF">NQV15_03915</name>
</gene>
<proteinExistence type="inferred from homology"/>
<dbReference type="EMBL" id="CP102173">
    <property type="protein sequence ID" value="UUP14470.1"/>
    <property type="molecule type" value="Genomic_DNA"/>
</dbReference>
<dbReference type="Pfam" id="PF00378">
    <property type="entry name" value="ECH_1"/>
    <property type="match status" value="1"/>
</dbReference>
<keyword evidence="3" id="KW-1185">Reference proteome</keyword>
<dbReference type="PANTHER" id="PTHR43802">
    <property type="entry name" value="ENOYL-COA HYDRATASE"/>
    <property type="match status" value="1"/>
</dbReference>
<evidence type="ECO:0000313" key="2">
    <source>
        <dbReference type="EMBL" id="UUP14470.1"/>
    </source>
</evidence>
<evidence type="ECO:0000313" key="3">
    <source>
        <dbReference type="Proteomes" id="UP001316184"/>
    </source>
</evidence>